<dbReference type="EC" id="2.3.1.225" evidence="8"/>
<reference evidence="10 11" key="1">
    <citation type="journal article" date="2024" name="Nat. Commun.">
        <title>Phylogenomics reveals the evolutionary origins of lichenization in chlorophyte algae.</title>
        <authorList>
            <person name="Puginier C."/>
            <person name="Libourel C."/>
            <person name="Otte J."/>
            <person name="Skaloud P."/>
            <person name="Haon M."/>
            <person name="Grisel S."/>
            <person name="Petersen M."/>
            <person name="Berrin J.G."/>
            <person name="Delaux P.M."/>
            <person name="Dal Grande F."/>
            <person name="Keller J."/>
        </authorList>
    </citation>
    <scope>NUCLEOTIDE SEQUENCE [LARGE SCALE GENOMIC DNA]</scope>
    <source>
        <strain evidence="10 11">SAG 2036</strain>
    </source>
</reference>
<dbReference type="InterPro" id="IPR001594">
    <property type="entry name" value="Palmitoyltrfase_DHHC"/>
</dbReference>
<keyword evidence="4 8" id="KW-0812">Transmembrane</keyword>
<keyword evidence="11" id="KW-1185">Reference proteome</keyword>
<evidence type="ECO:0000256" key="3">
    <source>
        <dbReference type="ARBA" id="ARBA00022679"/>
    </source>
</evidence>
<dbReference type="PROSITE" id="PS50216">
    <property type="entry name" value="DHHC"/>
    <property type="match status" value="1"/>
</dbReference>
<name>A0AAW1NVN6_9CHLO</name>
<feature type="transmembrane region" description="Helical" evidence="8">
    <location>
        <begin position="40"/>
        <end position="64"/>
    </location>
</feature>
<sequence>MARLPSVNLPVLGVSCIFAFVYLTVLLCVILPWLSYSVPGVMNLAIFSTDTAVAFLCFLFCVCVDPGRVPDGFSADPEKSVAVMEVKRSSGAARFCQKCNRGKPARSHHCRVCGRCVLRMDHHCPWINNCVGHANYKAFLLFLLYASAAVVHAMGLLVAHAIHSLNMKASHRAASLRSGPWAAGTRNTMAWAFVQTVCTALTLPLSIGLVMLLCWNVYLLLCNKTTIEYHEGVTAKFQALRSGQEYRHPYDLGLCSNLYAVFGPKPQHWMFPTRISAHGDGVQFNTIWDTDTGAYQGS</sequence>
<dbReference type="PANTHER" id="PTHR12246">
    <property type="entry name" value="PALMITOYLTRANSFERASE ZDHHC16"/>
    <property type="match status" value="1"/>
</dbReference>
<dbReference type="PROSITE" id="PS51257">
    <property type="entry name" value="PROKAR_LIPOPROTEIN"/>
    <property type="match status" value="1"/>
</dbReference>
<evidence type="ECO:0000256" key="4">
    <source>
        <dbReference type="ARBA" id="ARBA00022692"/>
    </source>
</evidence>
<proteinExistence type="inferred from homology"/>
<dbReference type="InterPro" id="IPR039859">
    <property type="entry name" value="PFA4/ZDH16/20/ERF2-like"/>
</dbReference>
<dbReference type="GO" id="GO:0016020">
    <property type="term" value="C:membrane"/>
    <property type="evidence" value="ECO:0007669"/>
    <property type="project" value="UniProtKB-SubCell"/>
</dbReference>
<protein>
    <recommendedName>
        <fullName evidence="8">S-acyltransferase</fullName>
        <ecNumber evidence="8">2.3.1.225</ecNumber>
    </recommendedName>
    <alternativeName>
        <fullName evidence="8">Palmitoyltransferase</fullName>
    </alternativeName>
</protein>
<keyword evidence="5 8" id="KW-1133">Transmembrane helix</keyword>
<organism evidence="10 11">
    <name type="scientific">Symbiochloris irregularis</name>
    <dbReference type="NCBI Taxonomy" id="706552"/>
    <lineage>
        <taxon>Eukaryota</taxon>
        <taxon>Viridiplantae</taxon>
        <taxon>Chlorophyta</taxon>
        <taxon>core chlorophytes</taxon>
        <taxon>Trebouxiophyceae</taxon>
        <taxon>Trebouxiales</taxon>
        <taxon>Trebouxiaceae</taxon>
        <taxon>Symbiochloris</taxon>
    </lineage>
</organism>
<evidence type="ECO:0000256" key="8">
    <source>
        <dbReference type="RuleBase" id="RU079119"/>
    </source>
</evidence>
<evidence type="ECO:0000256" key="5">
    <source>
        <dbReference type="ARBA" id="ARBA00022989"/>
    </source>
</evidence>
<keyword evidence="3 8" id="KW-0808">Transferase</keyword>
<evidence type="ECO:0000256" key="7">
    <source>
        <dbReference type="ARBA" id="ARBA00023315"/>
    </source>
</evidence>
<keyword evidence="7 8" id="KW-0012">Acyltransferase</keyword>
<evidence type="ECO:0000313" key="11">
    <source>
        <dbReference type="Proteomes" id="UP001465755"/>
    </source>
</evidence>
<dbReference type="Pfam" id="PF01529">
    <property type="entry name" value="DHHC"/>
    <property type="match status" value="1"/>
</dbReference>
<feature type="transmembrane region" description="Helical" evidence="8">
    <location>
        <begin position="12"/>
        <end position="34"/>
    </location>
</feature>
<accession>A0AAW1NVN6</accession>
<dbReference type="AlphaFoldDB" id="A0AAW1NVN6"/>
<feature type="transmembrane region" description="Helical" evidence="8">
    <location>
        <begin position="190"/>
        <end position="221"/>
    </location>
</feature>
<dbReference type="EMBL" id="JALJOQ010000080">
    <property type="protein sequence ID" value="KAK9800786.1"/>
    <property type="molecule type" value="Genomic_DNA"/>
</dbReference>
<dbReference type="Proteomes" id="UP001465755">
    <property type="component" value="Unassembled WGS sequence"/>
</dbReference>
<dbReference type="GO" id="GO:0019706">
    <property type="term" value="F:protein-cysteine S-palmitoyltransferase activity"/>
    <property type="evidence" value="ECO:0007669"/>
    <property type="project" value="UniProtKB-EC"/>
</dbReference>
<comment type="catalytic activity">
    <reaction evidence="8">
        <text>L-cysteinyl-[protein] + hexadecanoyl-CoA = S-hexadecanoyl-L-cysteinyl-[protein] + CoA</text>
        <dbReference type="Rhea" id="RHEA:36683"/>
        <dbReference type="Rhea" id="RHEA-COMP:10131"/>
        <dbReference type="Rhea" id="RHEA-COMP:11032"/>
        <dbReference type="ChEBI" id="CHEBI:29950"/>
        <dbReference type="ChEBI" id="CHEBI:57287"/>
        <dbReference type="ChEBI" id="CHEBI:57379"/>
        <dbReference type="ChEBI" id="CHEBI:74151"/>
        <dbReference type="EC" id="2.3.1.225"/>
    </reaction>
</comment>
<gene>
    <name evidence="10" type="ORF">WJX73_003252</name>
</gene>
<feature type="transmembrane region" description="Helical" evidence="8">
    <location>
        <begin position="138"/>
        <end position="162"/>
    </location>
</feature>
<comment type="subcellular location">
    <subcellularLocation>
        <location evidence="1">Membrane</location>
        <topology evidence="1">Multi-pass membrane protein</topology>
    </subcellularLocation>
</comment>
<comment type="similarity">
    <text evidence="2 8">Belongs to the DHHC palmitoyltransferase family.</text>
</comment>
<evidence type="ECO:0000259" key="9">
    <source>
        <dbReference type="Pfam" id="PF01529"/>
    </source>
</evidence>
<keyword evidence="6 8" id="KW-0472">Membrane</keyword>
<evidence type="ECO:0000256" key="1">
    <source>
        <dbReference type="ARBA" id="ARBA00004141"/>
    </source>
</evidence>
<comment type="caution">
    <text evidence="10">The sequence shown here is derived from an EMBL/GenBank/DDBJ whole genome shotgun (WGS) entry which is preliminary data.</text>
</comment>
<evidence type="ECO:0000256" key="6">
    <source>
        <dbReference type="ARBA" id="ARBA00023136"/>
    </source>
</evidence>
<evidence type="ECO:0000313" key="10">
    <source>
        <dbReference type="EMBL" id="KAK9800786.1"/>
    </source>
</evidence>
<evidence type="ECO:0000256" key="2">
    <source>
        <dbReference type="ARBA" id="ARBA00008574"/>
    </source>
</evidence>
<feature type="domain" description="Palmitoyltransferase DHHC" evidence="9">
    <location>
        <begin position="92"/>
        <end position="230"/>
    </location>
</feature>
<comment type="domain">
    <text evidence="8">The DHHC domain is required for palmitoyltransferase activity.</text>
</comment>